<dbReference type="AlphaFoldDB" id="X1EIR7"/>
<comment type="caution">
    <text evidence="1">The sequence shown here is derived from an EMBL/GenBank/DDBJ whole genome shotgun (WGS) entry which is preliminary data.</text>
</comment>
<reference evidence="1" key="1">
    <citation type="journal article" date="2014" name="Front. Microbiol.">
        <title>High frequency of phylogenetically diverse reductive dehalogenase-homologous genes in deep subseafloor sedimentary metagenomes.</title>
        <authorList>
            <person name="Kawai M."/>
            <person name="Futagami T."/>
            <person name="Toyoda A."/>
            <person name="Takaki Y."/>
            <person name="Nishi S."/>
            <person name="Hori S."/>
            <person name="Arai W."/>
            <person name="Tsubouchi T."/>
            <person name="Morono Y."/>
            <person name="Uchiyama I."/>
            <person name="Ito T."/>
            <person name="Fujiyama A."/>
            <person name="Inagaki F."/>
            <person name="Takami H."/>
        </authorList>
    </citation>
    <scope>NUCLEOTIDE SEQUENCE</scope>
    <source>
        <strain evidence="1">Expedition CK06-06</strain>
    </source>
</reference>
<dbReference type="EMBL" id="BART01036200">
    <property type="protein sequence ID" value="GAH08538.1"/>
    <property type="molecule type" value="Genomic_DNA"/>
</dbReference>
<dbReference type="InterPro" id="IPR015424">
    <property type="entry name" value="PyrdxlP-dep_Trfase"/>
</dbReference>
<protein>
    <submittedName>
        <fullName evidence="1">Uncharacterized protein</fullName>
    </submittedName>
</protein>
<evidence type="ECO:0000313" key="1">
    <source>
        <dbReference type="EMBL" id="GAH08538.1"/>
    </source>
</evidence>
<name>X1EIR7_9ZZZZ</name>
<sequence>MNIYFSQRASTCLINFLEKFSDIEVLCPVNVCYTVPIAVFLSGNRPIFYDVDMITGMGTLECIKNKVTPACKVIIYVFQS</sequence>
<dbReference type="Gene3D" id="3.40.640.10">
    <property type="entry name" value="Type I PLP-dependent aspartate aminotransferase-like (Major domain)"/>
    <property type="match status" value="1"/>
</dbReference>
<organism evidence="1">
    <name type="scientific">marine sediment metagenome</name>
    <dbReference type="NCBI Taxonomy" id="412755"/>
    <lineage>
        <taxon>unclassified sequences</taxon>
        <taxon>metagenomes</taxon>
        <taxon>ecological metagenomes</taxon>
    </lineage>
</organism>
<dbReference type="SUPFAM" id="SSF53383">
    <property type="entry name" value="PLP-dependent transferases"/>
    <property type="match status" value="1"/>
</dbReference>
<proteinExistence type="predicted"/>
<gene>
    <name evidence="1" type="ORF">S01H4_61150</name>
</gene>
<accession>X1EIR7</accession>
<dbReference type="InterPro" id="IPR015421">
    <property type="entry name" value="PyrdxlP-dep_Trfase_major"/>
</dbReference>
<feature type="non-terminal residue" evidence="1">
    <location>
        <position position="80"/>
    </location>
</feature>